<feature type="compositionally biased region" description="Low complexity" evidence="1">
    <location>
        <begin position="26"/>
        <end position="37"/>
    </location>
</feature>
<dbReference type="EMBL" id="PYSW02000023">
    <property type="protein sequence ID" value="KAG2382557.1"/>
    <property type="molecule type" value="Genomic_DNA"/>
</dbReference>
<dbReference type="AlphaFoldDB" id="A0AA88GQC5"/>
<evidence type="ECO:0000313" key="2">
    <source>
        <dbReference type="EMBL" id="KAG2382557.1"/>
    </source>
</evidence>
<proteinExistence type="predicted"/>
<comment type="caution">
    <text evidence="2">The sequence shown here is derived from an EMBL/GenBank/DDBJ whole genome shotgun (WGS) entry which is preliminary data.</text>
</comment>
<dbReference type="GeneID" id="68097592"/>
<evidence type="ECO:0000313" key="3">
    <source>
        <dbReference type="Proteomes" id="UP000816034"/>
    </source>
</evidence>
<name>A0AA88GQC5_NAELO</name>
<gene>
    <name evidence="2" type="ORF">C9374_005137</name>
</gene>
<feature type="region of interest" description="Disordered" evidence="1">
    <location>
        <begin position="1"/>
        <end position="40"/>
    </location>
</feature>
<protein>
    <submittedName>
        <fullName evidence="2">Uncharacterized protein</fullName>
    </submittedName>
</protein>
<dbReference type="Proteomes" id="UP000816034">
    <property type="component" value="Unassembled WGS sequence"/>
</dbReference>
<feature type="compositionally biased region" description="Basic residues" evidence="1">
    <location>
        <begin position="1"/>
        <end position="10"/>
    </location>
</feature>
<reference evidence="2 3" key="1">
    <citation type="journal article" date="2018" name="BMC Genomics">
        <title>The genome of Naegleria lovaniensis, the basis for a comparative approach to unravel pathogenicity factors of the human pathogenic amoeba N. fowleri.</title>
        <authorList>
            <person name="Liechti N."/>
            <person name="Schurch N."/>
            <person name="Bruggmann R."/>
            <person name="Wittwer M."/>
        </authorList>
    </citation>
    <scope>NUCLEOTIDE SEQUENCE [LARGE SCALE GENOMIC DNA]</scope>
    <source>
        <strain evidence="2 3">ATCC 30569</strain>
    </source>
</reference>
<accession>A0AA88GQC5</accession>
<sequence length="430" mass="48841">MGAHKSKHSKKDGDDDIKQVEDKNNKNGNSNSTTSKTTTEEDVFTIPLPSLDEMKKVVEQKLLTNEIYSAKLKSNRALLEKFRDALCVKEELIKTYLSTDWAETKKLTMDMMGQVSDQSSGSALKSTVSNNLASSDVGTVVNREEDEDDNELDVLDEENNPEVVNMQNAKIKIKFIVSEVSHTKGKRAIRRLLSPVVSAFDDTFPELGMFHSALLIGPWKLEYNNSALVVPRKCVSTASLITADLGSIVLDDSLDVLVSKLADVIIRWNTIMFYKDHGGTGRYGNCQDFVDSVLKAIGVSKDKLYQGPMAEFLKDMRSKGKCDLVFKMDSAFRKKFNRTETEIAFKTHLELDTFVSELMEIDDDFQKNHPLEYNFLKSFDRSFWLKHFRFPEDPNHKPLHKEETDDESMTVQVPCCPFKDPRETYSLILN</sequence>
<feature type="compositionally biased region" description="Basic and acidic residues" evidence="1">
    <location>
        <begin position="11"/>
        <end position="25"/>
    </location>
</feature>
<dbReference type="RefSeq" id="XP_044548236.1">
    <property type="nucleotide sequence ID" value="XM_044694854.1"/>
</dbReference>
<organism evidence="2 3">
    <name type="scientific">Naegleria lovaniensis</name>
    <name type="common">Amoeba</name>
    <dbReference type="NCBI Taxonomy" id="51637"/>
    <lineage>
        <taxon>Eukaryota</taxon>
        <taxon>Discoba</taxon>
        <taxon>Heterolobosea</taxon>
        <taxon>Tetramitia</taxon>
        <taxon>Eutetramitia</taxon>
        <taxon>Vahlkampfiidae</taxon>
        <taxon>Naegleria</taxon>
    </lineage>
</organism>
<evidence type="ECO:0000256" key="1">
    <source>
        <dbReference type="SAM" id="MobiDB-lite"/>
    </source>
</evidence>
<keyword evidence="3" id="KW-1185">Reference proteome</keyword>